<keyword evidence="19" id="KW-1185">Reference proteome</keyword>
<sequence length="137" mass="15118">MSRRWLTVVAGALQADDGRWLMHCRPLEKHHGGLWEFPGGKIEPSEIPVESLIRELREELGIGIAHGVCTPVSFAEEHAAEGQKGIVILLYKIAVWQGSPAALEGGKVGWFTPAEINRLDKPPLDCELADRLFAQTE</sequence>
<evidence type="ECO:0000256" key="6">
    <source>
        <dbReference type="ARBA" id="ARBA00022763"/>
    </source>
</evidence>
<evidence type="ECO:0000256" key="9">
    <source>
        <dbReference type="ARBA" id="ARBA00023204"/>
    </source>
</evidence>
<comment type="catalytic activity">
    <reaction evidence="11">
        <text>8-oxo-GTP + H2O = 8-oxo-GMP + diphosphate + H(+)</text>
        <dbReference type="Rhea" id="RHEA:67616"/>
        <dbReference type="ChEBI" id="CHEBI:15377"/>
        <dbReference type="ChEBI" id="CHEBI:15378"/>
        <dbReference type="ChEBI" id="CHEBI:33019"/>
        <dbReference type="ChEBI" id="CHEBI:143553"/>
        <dbReference type="ChEBI" id="CHEBI:145694"/>
    </reaction>
</comment>
<dbReference type="SUPFAM" id="SSF55811">
    <property type="entry name" value="Nudix"/>
    <property type="match status" value="1"/>
</dbReference>
<dbReference type="Proteomes" id="UP000635384">
    <property type="component" value="Unassembled WGS sequence"/>
</dbReference>
<dbReference type="InterPro" id="IPR020476">
    <property type="entry name" value="Nudix_hydrolase"/>
</dbReference>
<dbReference type="EMBL" id="JACXLC010000001">
    <property type="protein sequence ID" value="MBD2842059.1"/>
    <property type="molecule type" value="Genomic_DNA"/>
</dbReference>
<dbReference type="InterPro" id="IPR047127">
    <property type="entry name" value="MutT-like"/>
</dbReference>
<comment type="cofactor">
    <cofactor evidence="1">
        <name>Mg(2+)</name>
        <dbReference type="ChEBI" id="CHEBI:18420"/>
    </cofactor>
</comment>
<dbReference type="Pfam" id="PF00293">
    <property type="entry name" value="NUDIX"/>
    <property type="match status" value="1"/>
</dbReference>
<evidence type="ECO:0000259" key="17">
    <source>
        <dbReference type="PROSITE" id="PS51462"/>
    </source>
</evidence>
<keyword evidence="7" id="KW-0378">Hydrolase</keyword>
<evidence type="ECO:0000256" key="13">
    <source>
        <dbReference type="ARBA" id="ARBA00040794"/>
    </source>
</evidence>
<evidence type="ECO:0000256" key="1">
    <source>
        <dbReference type="ARBA" id="ARBA00001946"/>
    </source>
</evidence>
<name>A0ABR8KUF2_9SPHN</name>
<dbReference type="PRINTS" id="PR00502">
    <property type="entry name" value="NUDIXFAMILY"/>
</dbReference>
<dbReference type="PANTHER" id="PTHR47707:SF1">
    <property type="entry name" value="NUDIX HYDROLASE FAMILY PROTEIN"/>
    <property type="match status" value="1"/>
</dbReference>
<comment type="caution">
    <text evidence="18">The sequence shown here is derived from an EMBL/GenBank/DDBJ whole genome shotgun (WGS) entry which is preliminary data.</text>
</comment>
<dbReference type="Gene3D" id="3.90.79.10">
    <property type="entry name" value="Nucleoside Triphosphate Pyrophosphohydrolase"/>
    <property type="match status" value="1"/>
</dbReference>
<evidence type="ECO:0000256" key="2">
    <source>
        <dbReference type="ARBA" id="ARBA00005582"/>
    </source>
</evidence>
<dbReference type="CDD" id="cd03425">
    <property type="entry name" value="NUDIX_MutT_NudA_like"/>
    <property type="match status" value="1"/>
</dbReference>
<dbReference type="EC" id="3.6.1.55" evidence="12"/>
<keyword evidence="9" id="KW-0234">DNA repair</keyword>
<evidence type="ECO:0000256" key="5">
    <source>
        <dbReference type="ARBA" id="ARBA00022723"/>
    </source>
</evidence>
<keyword evidence="6" id="KW-0227">DNA damage</keyword>
<accession>A0ABR8KUF2</accession>
<protein>
    <recommendedName>
        <fullName evidence="13">8-oxo-dGTP diphosphatase</fullName>
        <ecNumber evidence="12">3.6.1.55</ecNumber>
    </recommendedName>
    <alternativeName>
        <fullName evidence="16">7,8-dihydro-8-oxoguanine-triphosphatase</fullName>
    </alternativeName>
    <alternativeName>
        <fullName evidence="15">Mutator protein MutT</fullName>
    </alternativeName>
    <alternativeName>
        <fullName evidence="14">dGTP pyrophosphohydrolase</fullName>
    </alternativeName>
</protein>
<evidence type="ECO:0000256" key="8">
    <source>
        <dbReference type="ARBA" id="ARBA00022842"/>
    </source>
</evidence>
<feature type="domain" description="Nudix hydrolase" evidence="17">
    <location>
        <begin position="5"/>
        <end position="134"/>
    </location>
</feature>
<dbReference type="InterPro" id="IPR015797">
    <property type="entry name" value="NUDIX_hydrolase-like_dom_sf"/>
</dbReference>
<dbReference type="PROSITE" id="PS51462">
    <property type="entry name" value="NUDIX"/>
    <property type="match status" value="1"/>
</dbReference>
<dbReference type="PANTHER" id="PTHR47707">
    <property type="entry name" value="8-OXO-DGTP DIPHOSPHATASE"/>
    <property type="match status" value="1"/>
</dbReference>
<keyword evidence="8" id="KW-0460">Magnesium</keyword>
<comment type="similarity">
    <text evidence="2">Belongs to the Nudix hydrolase family.</text>
</comment>
<evidence type="ECO:0000256" key="7">
    <source>
        <dbReference type="ARBA" id="ARBA00022801"/>
    </source>
</evidence>
<evidence type="ECO:0000313" key="19">
    <source>
        <dbReference type="Proteomes" id="UP000635384"/>
    </source>
</evidence>
<evidence type="ECO:0000313" key="18">
    <source>
        <dbReference type="EMBL" id="MBD2842059.1"/>
    </source>
</evidence>
<keyword evidence="5" id="KW-0479">Metal-binding</keyword>
<comment type="catalytic activity">
    <reaction evidence="10">
        <text>8-oxo-dGTP + H2O = 8-oxo-dGMP + diphosphate + H(+)</text>
        <dbReference type="Rhea" id="RHEA:31575"/>
        <dbReference type="ChEBI" id="CHEBI:15377"/>
        <dbReference type="ChEBI" id="CHEBI:15378"/>
        <dbReference type="ChEBI" id="CHEBI:33019"/>
        <dbReference type="ChEBI" id="CHEBI:63224"/>
        <dbReference type="ChEBI" id="CHEBI:77896"/>
        <dbReference type="EC" id="3.6.1.55"/>
    </reaction>
</comment>
<reference evidence="18 19" key="1">
    <citation type="submission" date="2020-09" db="EMBL/GenBank/DDBJ databases">
        <authorList>
            <person name="Yoon J.-W."/>
        </authorList>
    </citation>
    <scope>NUCLEOTIDE SEQUENCE [LARGE SCALE GENOMIC DNA]</scope>
    <source>
        <strain evidence="18 19">KMU-140</strain>
    </source>
</reference>
<keyword evidence="3" id="KW-0515">Mutator protein</keyword>
<evidence type="ECO:0000256" key="16">
    <source>
        <dbReference type="ARBA" id="ARBA00042798"/>
    </source>
</evidence>
<evidence type="ECO:0000256" key="12">
    <source>
        <dbReference type="ARBA" id="ARBA00038905"/>
    </source>
</evidence>
<gene>
    <name evidence="18" type="ORF">IB285_07290</name>
</gene>
<evidence type="ECO:0000256" key="3">
    <source>
        <dbReference type="ARBA" id="ARBA00022457"/>
    </source>
</evidence>
<proteinExistence type="inferred from homology"/>
<evidence type="ECO:0000256" key="11">
    <source>
        <dbReference type="ARBA" id="ARBA00036904"/>
    </source>
</evidence>
<evidence type="ECO:0000256" key="15">
    <source>
        <dbReference type="ARBA" id="ARBA00041979"/>
    </source>
</evidence>
<organism evidence="18 19">
    <name type="scientific">Erythrobacter rubeus</name>
    <dbReference type="NCBI Taxonomy" id="2760803"/>
    <lineage>
        <taxon>Bacteria</taxon>
        <taxon>Pseudomonadati</taxon>
        <taxon>Pseudomonadota</taxon>
        <taxon>Alphaproteobacteria</taxon>
        <taxon>Sphingomonadales</taxon>
        <taxon>Erythrobacteraceae</taxon>
        <taxon>Erythrobacter/Porphyrobacter group</taxon>
        <taxon>Erythrobacter</taxon>
    </lineage>
</organism>
<evidence type="ECO:0000256" key="4">
    <source>
        <dbReference type="ARBA" id="ARBA00022705"/>
    </source>
</evidence>
<dbReference type="InterPro" id="IPR000086">
    <property type="entry name" value="NUDIX_hydrolase_dom"/>
</dbReference>
<keyword evidence="4" id="KW-0235">DNA replication</keyword>
<evidence type="ECO:0000256" key="10">
    <source>
        <dbReference type="ARBA" id="ARBA00035861"/>
    </source>
</evidence>
<evidence type="ECO:0000256" key="14">
    <source>
        <dbReference type="ARBA" id="ARBA00041592"/>
    </source>
</evidence>